<dbReference type="Proteomes" id="UP001515480">
    <property type="component" value="Unassembled WGS sequence"/>
</dbReference>
<dbReference type="AlphaFoldDB" id="A0AB34JQ22"/>
<proteinExistence type="predicted"/>
<name>A0AB34JQ22_PRYPA</name>
<dbReference type="EMBL" id="JBGBPQ010000006">
    <property type="protein sequence ID" value="KAL1522847.1"/>
    <property type="molecule type" value="Genomic_DNA"/>
</dbReference>
<reference evidence="1 2" key="1">
    <citation type="journal article" date="2024" name="Science">
        <title>Giant polyketide synthase enzymes in the biosynthesis of giant marine polyether toxins.</title>
        <authorList>
            <person name="Fallon T.R."/>
            <person name="Shende V.V."/>
            <person name="Wierzbicki I.H."/>
            <person name="Pendleton A.L."/>
            <person name="Watervoot N.F."/>
            <person name="Auber R.P."/>
            <person name="Gonzalez D.J."/>
            <person name="Wisecaver J.H."/>
            <person name="Moore B.S."/>
        </authorList>
    </citation>
    <scope>NUCLEOTIDE SEQUENCE [LARGE SCALE GENOMIC DNA]</scope>
    <source>
        <strain evidence="1 2">12B1</strain>
    </source>
</reference>
<evidence type="ECO:0000313" key="1">
    <source>
        <dbReference type="EMBL" id="KAL1522847.1"/>
    </source>
</evidence>
<evidence type="ECO:0000313" key="2">
    <source>
        <dbReference type="Proteomes" id="UP001515480"/>
    </source>
</evidence>
<organism evidence="1 2">
    <name type="scientific">Prymnesium parvum</name>
    <name type="common">Toxic golden alga</name>
    <dbReference type="NCBI Taxonomy" id="97485"/>
    <lineage>
        <taxon>Eukaryota</taxon>
        <taxon>Haptista</taxon>
        <taxon>Haptophyta</taxon>
        <taxon>Prymnesiophyceae</taxon>
        <taxon>Prymnesiales</taxon>
        <taxon>Prymnesiaceae</taxon>
        <taxon>Prymnesium</taxon>
    </lineage>
</organism>
<protein>
    <submittedName>
        <fullName evidence="1">Uncharacterized protein</fullName>
    </submittedName>
</protein>
<sequence>MDWLESVLHMRLPVMKVGVLCDVRHAIASDLRPEQLATCSNNDHECSACCFVAGYQEIALSPLSSLPTACATLPGGRGRGASISTSRLTRKHARRRGAPASACLRSIASAADARLLVAQESLRARMGDVSFRRIPRL</sequence>
<gene>
    <name evidence="1" type="ORF">AB1Y20_017814</name>
</gene>
<keyword evidence="2" id="KW-1185">Reference proteome</keyword>
<accession>A0AB34JQ22</accession>
<comment type="caution">
    <text evidence="1">The sequence shown here is derived from an EMBL/GenBank/DDBJ whole genome shotgun (WGS) entry which is preliminary data.</text>
</comment>